<dbReference type="CDD" id="cd18793">
    <property type="entry name" value="SF2_C_SNF"/>
    <property type="match status" value="1"/>
</dbReference>
<dbReference type="Gene3D" id="3.40.50.1110">
    <property type="entry name" value="SGNH hydrolase"/>
    <property type="match status" value="2"/>
</dbReference>
<dbReference type="PANTHER" id="PTHR45648">
    <property type="entry name" value="GDSL LIPASE/ACYLHYDROLASE FAMILY PROTEIN (AFU_ORTHOLOGUE AFUA_4G14700)"/>
    <property type="match status" value="1"/>
</dbReference>
<dbReference type="InterPro" id="IPR038718">
    <property type="entry name" value="SNF2-like_sf"/>
</dbReference>
<dbReference type="SUPFAM" id="SSF52540">
    <property type="entry name" value="P-loop containing nucleoside triphosphate hydrolases"/>
    <property type="match status" value="2"/>
</dbReference>
<evidence type="ECO:0000256" key="3">
    <source>
        <dbReference type="ARBA" id="ARBA00022723"/>
    </source>
</evidence>
<dbReference type="Pfam" id="PF00271">
    <property type="entry name" value="Helicase_C"/>
    <property type="match status" value="1"/>
</dbReference>
<dbReference type="InterPro" id="IPR051058">
    <property type="entry name" value="GDSL_Est/Lipase"/>
</dbReference>
<dbReference type="FunFam" id="3.40.50.1110:FF:000003">
    <property type="entry name" value="GDSL esterase/lipase APG"/>
    <property type="match status" value="1"/>
</dbReference>
<dbReference type="Pfam" id="PF00657">
    <property type="entry name" value="Lipase_GDSL"/>
    <property type="match status" value="2"/>
</dbReference>
<dbReference type="Gene3D" id="3.30.40.10">
    <property type="entry name" value="Zinc/RING finger domain, C3HC4 (zinc finger)"/>
    <property type="match status" value="1"/>
</dbReference>
<evidence type="ECO:0000256" key="9">
    <source>
        <dbReference type="SAM" id="MobiDB-lite"/>
    </source>
</evidence>
<dbReference type="SUPFAM" id="SSF52266">
    <property type="entry name" value="SGNH hydrolase"/>
    <property type="match status" value="1"/>
</dbReference>
<dbReference type="SMART" id="SM00184">
    <property type="entry name" value="RING"/>
    <property type="match status" value="1"/>
</dbReference>
<evidence type="ECO:0008006" key="15">
    <source>
        <dbReference type="Google" id="ProtNLM"/>
    </source>
</evidence>
<evidence type="ECO:0000256" key="6">
    <source>
        <dbReference type="ARBA" id="ARBA00022833"/>
    </source>
</evidence>
<keyword evidence="4 8" id="KW-0863">Zinc-finger</keyword>
<dbReference type="GO" id="GO:0008270">
    <property type="term" value="F:zinc ion binding"/>
    <property type="evidence" value="ECO:0007669"/>
    <property type="project" value="UniProtKB-KW"/>
</dbReference>
<keyword evidence="3" id="KW-0479">Metal-binding</keyword>
<dbReference type="GO" id="GO:0016788">
    <property type="term" value="F:hydrolase activity, acting on ester bonds"/>
    <property type="evidence" value="ECO:0007669"/>
    <property type="project" value="InterPro"/>
</dbReference>
<evidence type="ECO:0000256" key="2">
    <source>
        <dbReference type="ARBA" id="ARBA00008668"/>
    </source>
</evidence>
<dbReference type="EMBL" id="CM007383">
    <property type="protein sequence ID" value="ONK74948.1"/>
    <property type="molecule type" value="Genomic_DNA"/>
</dbReference>
<evidence type="ECO:0000256" key="7">
    <source>
        <dbReference type="ARBA" id="ARBA00022963"/>
    </source>
</evidence>
<dbReference type="GO" id="GO:0005524">
    <property type="term" value="F:ATP binding"/>
    <property type="evidence" value="ECO:0007669"/>
    <property type="project" value="InterPro"/>
</dbReference>
<dbReference type="InterPro" id="IPR017907">
    <property type="entry name" value="Znf_RING_CS"/>
</dbReference>
<dbReference type="InterPro" id="IPR001650">
    <property type="entry name" value="Helicase_C-like"/>
</dbReference>
<evidence type="ECO:0000256" key="1">
    <source>
        <dbReference type="ARBA" id="ARBA00008438"/>
    </source>
</evidence>
<feature type="region of interest" description="Disordered" evidence="9">
    <location>
        <begin position="9"/>
        <end position="62"/>
    </location>
</feature>
<feature type="compositionally biased region" description="Basic residues" evidence="9">
    <location>
        <begin position="34"/>
        <end position="48"/>
    </location>
</feature>
<keyword evidence="6" id="KW-0862">Zinc</keyword>
<dbReference type="Gene3D" id="3.40.50.10810">
    <property type="entry name" value="Tandem AAA-ATPase domain"/>
    <property type="match status" value="1"/>
</dbReference>
<dbReference type="Pfam" id="PF14634">
    <property type="entry name" value="zf-RING_5"/>
    <property type="match status" value="1"/>
</dbReference>
<dbReference type="PANTHER" id="PTHR45648:SF106">
    <property type="entry name" value="ANTHER-SPECIFIC PROLINE-RICH PROTEIN APG"/>
    <property type="match status" value="1"/>
</dbReference>
<evidence type="ECO:0000259" key="11">
    <source>
        <dbReference type="PROSITE" id="PS51192"/>
    </source>
</evidence>
<evidence type="ECO:0000259" key="10">
    <source>
        <dbReference type="PROSITE" id="PS50089"/>
    </source>
</evidence>
<evidence type="ECO:0000256" key="4">
    <source>
        <dbReference type="ARBA" id="ARBA00022771"/>
    </source>
</evidence>
<sequence>MRVHLLYHCGPNARKTEKQAKQQKKRKDDFEKGKLKKGNNKQEKKKKKNVDDNGDKPWNGPKRVSLLHSVKWERIILDEAHFIKDRNSNTARAVFALDSVYKWALSGTPLQNRVGELYSLVRFLQVYPYANYFCKSCDCNIFDHDASGSRSCLNCPHSITRHFCWWNRYINKPIQCGVLDDRKRAMILLKGKVLKSIVLRRTKKGRAADLALPPRITCLRRDYLDKSEKEIYEAIYTQSRVQFDAYVGAGTLMNNYAHIFDLLTRLRQALDHPYLVVYSKTAGLVKEGEESTATGDCGICHDPPEDVVATSCDHVFCKACLIDYSASLGNVSCPSCSKPLTVDLTANNSGQKNSAMAIKGFKRSGIMSRIKIADFKTSTKIDALREEIRNMVENDSSAKGIVFSQFTSFLDLISFSLQMSGVKCVQLVGSMSLAEREKVIKSFTEDGDCRIFLMSLKAGGVALNLTAASYGQCLTFNKQIDYFTTVYTELVQELGSAQAQDHLSKSIFSFIIGSNDILSYIRSSDGMTPQQLVDSMITTLRGQLKTIYNLGARKFAFVGTGPIGCCPSLRRKNGSDSCNSLANSISLLYAQGSASLLKDMQSELSGFNYSFFNSTITLLQYLQDPSNYGFTEVKAACCGLGNLNAKVACLPVSKLCQKRSDFVFWDLFHPTEKTAGLLADTIFDGSSPFVYPINVKQLTERLGLPSPPPYLSIPANSNITQVFLKGVNFASGGAGVLDSTRADQCLKLTKQIDYYSTMYTDLVEKLGFIQARDHISMSIFAFIIGSNDILDYVKSSSSYQLNVTAEQLVGSMISSLEVHLKRIYNLGARKIIFVGTGPIGCCPQQRENSTSGECSARTNSISAQYDSGVASLLHEMKSEFNDMNYSFFNSSSTLMEYIESPDAHGFTDVKAACCGIGNLNALIACLPVSRLCEDRTSYVFWDLYHPTEATARLLTETMFSGSRPYVFPINVKQLGDL</sequence>
<dbReference type="PROSITE" id="PS51194">
    <property type="entry name" value="HELICASE_CTER"/>
    <property type="match status" value="1"/>
</dbReference>
<dbReference type="Pfam" id="PF00176">
    <property type="entry name" value="SNF2-rel_dom"/>
    <property type="match status" value="1"/>
</dbReference>
<evidence type="ECO:0000256" key="5">
    <source>
        <dbReference type="ARBA" id="ARBA00022801"/>
    </source>
</evidence>
<dbReference type="InterPro" id="IPR027417">
    <property type="entry name" value="P-loop_NTPase"/>
</dbReference>
<evidence type="ECO:0000313" key="13">
    <source>
        <dbReference type="EMBL" id="ONK74948.1"/>
    </source>
</evidence>
<name>A0A5P1F990_ASPOF</name>
<proteinExistence type="inferred from homology"/>
<keyword evidence="7" id="KW-0442">Lipid degradation</keyword>
<dbReference type="InterPro" id="IPR036514">
    <property type="entry name" value="SGNH_hydro_sf"/>
</dbReference>
<feature type="domain" description="Helicase C-terminal" evidence="12">
    <location>
        <begin position="380"/>
        <end position="548"/>
    </location>
</feature>
<evidence type="ECO:0000313" key="14">
    <source>
        <dbReference type="Proteomes" id="UP000243459"/>
    </source>
</evidence>
<comment type="similarity">
    <text evidence="1">Belongs to the SNF2/RAD54 helicase family. RAD16 subfamily.</text>
</comment>
<dbReference type="PROSITE" id="PS51192">
    <property type="entry name" value="HELICASE_ATP_BIND_1"/>
    <property type="match status" value="1"/>
</dbReference>
<dbReference type="PROSITE" id="PS00518">
    <property type="entry name" value="ZF_RING_1"/>
    <property type="match status" value="1"/>
</dbReference>
<keyword evidence="5" id="KW-0378">Hydrolase</keyword>
<organism evidence="13 14">
    <name type="scientific">Asparagus officinalis</name>
    <name type="common">Garden asparagus</name>
    <dbReference type="NCBI Taxonomy" id="4686"/>
    <lineage>
        <taxon>Eukaryota</taxon>
        <taxon>Viridiplantae</taxon>
        <taxon>Streptophyta</taxon>
        <taxon>Embryophyta</taxon>
        <taxon>Tracheophyta</taxon>
        <taxon>Spermatophyta</taxon>
        <taxon>Magnoliopsida</taxon>
        <taxon>Liliopsida</taxon>
        <taxon>Asparagales</taxon>
        <taxon>Asparagaceae</taxon>
        <taxon>Asparagoideae</taxon>
        <taxon>Asparagus</taxon>
    </lineage>
</organism>
<keyword evidence="14" id="KW-1185">Reference proteome</keyword>
<feature type="domain" description="RING-type" evidence="10">
    <location>
        <begin position="297"/>
        <end position="337"/>
    </location>
</feature>
<dbReference type="SUPFAM" id="SSF57850">
    <property type="entry name" value="RING/U-box"/>
    <property type="match status" value="1"/>
</dbReference>
<dbReference type="GO" id="GO:0016042">
    <property type="term" value="P:lipid catabolic process"/>
    <property type="evidence" value="ECO:0007669"/>
    <property type="project" value="UniProtKB-KW"/>
</dbReference>
<comment type="similarity">
    <text evidence="2">Belongs to the 'GDSL' lipolytic enzyme family.</text>
</comment>
<gene>
    <name evidence="13" type="ORF">A4U43_C03F11750</name>
</gene>
<accession>A0A5P1F990</accession>
<feature type="domain" description="Helicase ATP-binding" evidence="11">
    <location>
        <begin position="1"/>
        <end position="127"/>
    </location>
</feature>
<dbReference type="InterPro" id="IPR001841">
    <property type="entry name" value="Znf_RING"/>
</dbReference>
<dbReference type="InterPro" id="IPR014001">
    <property type="entry name" value="Helicase_ATP-bd"/>
</dbReference>
<dbReference type="InterPro" id="IPR013083">
    <property type="entry name" value="Znf_RING/FYVE/PHD"/>
</dbReference>
<reference evidence="14" key="1">
    <citation type="journal article" date="2017" name="Nat. Commun.">
        <title>The asparagus genome sheds light on the origin and evolution of a young Y chromosome.</title>
        <authorList>
            <person name="Harkess A."/>
            <person name="Zhou J."/>
            <person name="Xu C."/>
            <person name="Bowers J.E."/>
            <person name="Van der Hulst R."/>
            <person name="Ayyampalayam S."/>
            <person name="Mercati F."/>
            <person name="Riccardi P."/>
            <person name="McKain M.R."/>
            <person name="Kakrana A."/>
            <person name="Tang H."/>
            <person name="Ray J."/>
            <person name="Groenendijk J."/>
            <person name="Arikit S."/>
            <person name="Mathioni S.M."/>
            <person name="Nakano M."/>
            <person name="Shan H."/>
            <person name="Telgmann-Rauber A."/>
            <person name="Kanno A."/>
            <person name="Yue Z."/>
            <person name="Chen H."/>
            <person name="Li W."/>
            <person name="Chen Y."/>
            <person name="Xu X."/>
            <person name="Zhang Y."/>
            <person name="Luo S."/>
            <person name="Chen H."/>
            <person name="Gao J."/>
            <person name="Mao Z."/>
            <person name="Pires J.C."/>
            <person name="Luo M."/>
            <person name="Kudrna D."/>
            <person name="Wing R.A."/>
            <person name="Meyers B.C."/>
            <person name="Yi K."/>
            <person name="Kong H."/>
            <person name="Lavrijsen P."/>
            <person name="Sunseri F."/>
            <person name="Falavigna A."/>
            <person name="Ye Y."/>
            <person name="Leebens-Mack J.H."/>
            <person name="Chen G."/>
        </authorList>
    </citation>
    <scope>NUCLEOTIDE SEQUENCE [LARGE SCALE GENOMIC DNA]</scope>
    <source>
        <strain evidence="14">cv. DH0086</strain>
    </source>
</reference>
<dbReference type="Proteomes" id="UP000243459">
    <property type="component" value="Chromosome 3"/>
</dbReference>
<dbReference type="Gene3D" id="3.40.50.300">
    <property type="entry name" value="P-loop containing nucleotide triphosphate hydrolases"/>
    <property type="match status" value="1"/>
</dbReference>
<keyword evidence="7" id="KW-0443">Lipid metabolism</keyword>
<dbReference type="InterPro" id="IPR000330">
    <property type="entry name" value="SNF2_N"/>
</dbReference>
<dbReference type="InterPro" id="IPR049730">
    <property type="entry name" value="SNF2/RAD54-like_C"/>
</dbReference>
<protein>
    <recommendedName>
        <fullName evidence="15">RING-type domain-containing protein</fullName>
    </recommendedName>
</protein>
<dbReference type="InterPro" id="IPR001087">
    <property type="entry name" value="GDSL"/>
</dbReference>
<evidence type="ECO:0000256" key="8">
    <source>
        <dbReference type="PROSITE-ProRule" id="PRU00175"/>
    </source>
</evidence>
<feature type="compositionally biased region" description="Basic and acidic residues" evidence="9">
    <location>
        <begin position="14"/>
        <end position="33"/>
    </location>
</feature>
<evidence type="ECO:0000259" key="12">
    <source>
        <dbReference type="PROSITE" id="PS51194"/>
    </source>
</evidence>
<dbReference type="Gramene" id="ONK74948">
    <property type="protein sequence ID" value="ONK74948"/>
    <property type="gene ID" value="A4U43_C03F11750"/>
</dbReference>
<dbReference type="AlphaFoldDB" id="A0A5P1F990"/>
<dbReference type="PROSITE" id="PS50089">
    <property type="entry name" value="ZF_RING_2"/>
    <property type="match status" value="1"/>
</dbReference>